<comment type="caution">
    <text evidence="1">The sequence shown here is derived from an EMBL/GenBank/DDBJ whole genome shotgun (WGS) entry which is preliminary data.</text>
</comment>
<evidence type="ECO:0000313" key="1">
    <source>
        <dbReference type="EMBL" id="MFC4856447.1"/>
    </source>
</evidence>
<gene>
    <name evidence="1" type="ORF">ACFPCV_23315</name>
</gene>
<name>A0ABV9S440_9PSEU</name>
<accession>A0ABV9S440</accession>
<organism evidence="1 2">
    <name type="scientific">Actinophytocola glycyrrhizae</name>
    <dbReference type="NCBI Taxonomy" id="2044873"/>
    <lineage>
        <taxon>Bacteria</taxon>
        <taxon>Bacillati</taxon>
        <taxon>Actinomycetota</taxon>
        <taxon>Actinomycetes</taxon>
        <taxon>Pseudonocardiales</taxon>
        <taxon>Pseudonocardiaceae</taxon>
    </lineage>
</organism>
<dbReference type="Proteomes" id="UP001595859">
    <property type="component" value="Unassembled WGS sequence"/>
</dbReference>
<evidence type="ECO:0000313" key="2">
    <source>
        <dbReference type="Proteomes" id="UP001595859"/>
    </source>
</evidence>
<proteinExistence type="predicted"/>
<dbReference type="EMBL" id="JBHSIS010000010">
    <property type="protein sequence ID" value="MFC4856447.1"/>
    <property type="molecule type" value="Genomic_DNA"/>
</dbReference>
<reference evidence="2" key="1">
    <citation type="journal article" date="2019" name="Int. J. Syst. Evol. Microbiol.">
        <title>The Global Catalogue of Microorganisms (GCM) 10K type strain sequencing project: providing services to taxonomists for standard genome sequencing and annotation.</title>
        <authorList>
            <consortium name="The Broad Institute Genomics Platform"/>
            <consortium name="The Broad Institute Genome Sequencing Center for Infectious Disease"/>
            <person name="Wu L."/>
            <person name="Ma J."/>
        </authorList>
    </citation>
    <scope>NUCLEOTIDE SEQUENCE [LARGE SCALE GENOMIC DNA]</scope>
    <source>
        <strain evidence="2">ZS-22-S1</strain>
    </source>
</reference>
<sequence>MTVELDDFEDAEDLAELLGLPDRLPALRVPPIAELAAAARESELLRRAGALATWVGERRAVTEEGDLTEPDAAEAAELLGVTPAELLLCWEAALATDLVVVSADEGEADANPDLWPTGDDREDVGTWIAAFTQTLPSLEIDAELVGEVDLDFAALGSLVLPMFLARSLGVPVAELRGMAHDIATEHLEDDAVWDAWVAAHGDPADALLTRLVQHRAVGMDDEVALLTPLGLLAMREELVEGGIEIPLVPPLPDMTAADLLSAVGGLTEDELTELTDAWLAHAGEQAAAELLAAAAEAHPEARVHATTVLGDVSGTPWESALDNVALRPYALAALDRELEPAELAWLVVDLLASTADQLGTYDPAAVPDLFGAIVPAGAEQEVLDAAWRLPHPETYEVLGLIGAHHPDKQVAKTARTAAHKARSAN</sequence>
<protein>
    <submittedName>
        <fullName evidence="1">Uncharacterized protein</fullName>
    </submittedName>
</protein>
<keyword evidence="2" id="KW-1185">Reference proteome</keyword>
<dbReference type="RefSeq" id="WP_378058421.1">
    <property type="nucleotide sequence ID" value="NZ_JBHSIS010000010.1"/>
</dbReference>